<gene>
    <name evidence="2" type="ORF">F511_38723</name>
</gene>
<evidence type="ECO:0008006" key="4">
    <source>
        <dbReference type="Google" id="ProtNLM"/>
    </source>
</evidence>
<protein>
    <recommendedName>
        <fullName evidence="4">Splicing factor 3B subunit 1-like</fullName>
    </recommendedName>
</protein>
<name>A0A2Z7CCY2_9LAMI</name>
<feature type="compositionally biased region" description="Basic and acidic residues" evidence="1">
    <location>
        <begin position="488"/>
        <end position="498"/>
    </location>
</feature>
<sequence length="498" mass="55338">MASSLIANALQVNFDSVLGIPDNDGMVKMFRALEYTGLRGFLGCPSVLYEEELEQFLDTAFVKDNEILCVIHSKFVAITEDRFAGVFELPTEGLTDLSEVPKNLVFDARSLFYKSGEPVKTSCKKREMQYEFRLLNDILAKSVTVKASSFDAVTHERFVLMTAIHFELKFNWIKLLFDILKEMADKSSKRAKGYTAQICFLLKGDPAVTLGEAKIFPPVKILSAKTVSTYVTTNKTIDSRGESDLPEVAKVAVVKKKTMSKKRSASTSNKDTDEVQVDIVAEKAVSKKRPAADAPAVKKKRTETGRAALAEKDLALVTVAQDAVPIQIIEHISAVPAERPHAQKRKAPKRKLKLPAGSDDEIVEKVSDVANVIEKQKEMTTADDVDKIIDQVITETAQMDTDMEEQSVQDKKDDLSNDIMEFRVQAQENFNTLTTQLFELVAYINRGGNAKKGESSQQPPPKDRSKPGSGDGGSRSEPSRRRGSSGSRQRDWRYWLTG</sequence>
<organism evidence="2 3">
    <name type="scientific">Dorcoceras hygrometricum</name>
    <dbReference type="NCBI Taxonomy" id="472368"/>
    <lineage>
        <taxon>Eukaryota</taxon>
        <taxon>Viridiplantae</taxon>
        <taxon>Streptophyta</taxon>
        <taxon>Embryophyta</taxon>
        <taxon>Tracheophyta</taxon>
        <taxon>Spermatophyta</taxon>
        <taxon>Magnoliopsida</taxon>
        <taxon>eudicotyledons</taxon>
        <taxon>Gunneridae</taxon>
        <taxon>Pentapetalae</taxon>
        <taxon>asterids</taxon>
        <taxon>lamiids</taxon>
        <taxon>Lamiales</taxon>
        <taxon>Gesneriaceae</taxon>
        <taxon>Didymocarpoideae</taxon>
        <taxon>Trichosporeae</taxon>
        <taxon>Loxocarpinae</taxon>
        <taxon>Dorcoceras</taxon>
    </lineage>
</organism>
<dbReference type="AlphaFoldDB" id="A0A2Z7CCY2"/>
<accession>A0A2Z7CCY2</accession>
<evidence type="ECO:0000313" key="3">
    <source>
        <dbReference type="Proteomes" id="UP000250235"/>
    </source>
</evidence>
<keyword evidence="3" id="KW-1185">Reference proteome</keyword>
<feature type="region of interest" description="Disordered" evidence="1">
    <location>
        <begin position="449"/>
        <end position="498"/>
    </location>
</feature>
<proteinExistence type="predicted"/>
<dbReference type="OrthoDB" id="848707at2759"/>
<evidence type="ECO:0000256" key="1">
    <source>
        <dbReference type="SAM" id="MobiDB-lite"/>
    </source>
</evidence>
<dbReference type="EMBL" id="KQ999109">
    <property type="protein sequence ID" value="KZV42333.1"/>
    <property type="molecule type" value="Genomic_DNA"/>
</dbReference>
<evidence type="ECO:0000313" key="2">
    <source>
        <dbReference type="EMBL" id="KZV42333.1"/>
    </source>
</evidence>
<dbReference type="Proteomes" id="UP000250235">
    <property type="component" value="Unassembled WGS sequence"/>
</dbReference>
<reference evidence="2 3" key="1">
    <citation type="journal article" date="2015" name="Proc. Natl. Acad. Sci. U.S.A.">
        <title>The resurrection genome of Boea hygrometrica: A blueprint for survival of dehydration.</title>
        <authorList>
            <person name="Xiao L."/>
            <person name="Yang G."/>
            <person name="Zhang L."/>
            <person name="Yang X."/>
            <person name="Zhao S."/>
            <person name="Ji Z."/>
            <person name="Zhou Q."/>
            <person name="Hu M."/>
            <person name="Wang Y."/>
            <person name="Chen M."/>
            <person name="Xu Y."/>
            <person name="Jin H."/>
            <person name="Xiao X."/>
            <person name="Hu G."/>
            <person name="Bao F."/>
            <person name="Hu Y."/>
            <person name="Wan P."/>
            <person name="Li L."/>
            <person name="Deng X."/>
            <person name="Kuang T."/>
            <person name="Xiang C."/>
            <person name="Zhu J.K."/>
            <person name="Oliver M.J."/>
            <person name="He Y."/>
        </authorList>
    </citation>
    <scope>NUCLEOTIDE SEQUENCE [LARGE SCALE GENOMIC DNA]</scope>
    <source>
        <strain evidence="3">cv. XS01</strain>
    </source>
</reference>